<protein>
    <submittedName>
        <fullName evidence="5">T26D3.7 protein</fullName>
    </submittedName>
</protein>
<feature type="region of interest" description="Disordered" evidence="2">
    <location>
        <begin position="102"/>
        <end position="196"/>
    </location>
</feature>
<reference evidence="5" key="3">
    <citation type="submission" date="2000-07" db="EMBL/GenBank/DDBJ databases">
        <title>The A. thaliana Genome Sequencing Project.</title>
        <authorList>
            <person name="WashU"/>
        </authorList>
    </citation>
    <scope>NUCLEOTIDE SEQUENCE</scope>
</reference>
<dbReference type="InterPro" id="IPR004264">
    <property type="entry name" value="Transposase_23"/>
</dbReference>
<evidence type="ECO:0000256" key="2">
    <source>
        <dbReference type="SAM" id="MobiDB-lite"/>
    </source>
</evidence>
<feature type="domain" description="DUF8039" evidence="4">
    <location>
        <begin position="700"/>
        <end position="779"/>
    </location>
</feature>
<dbReference type="InterPro" id="IPR004252">
    <property type="entry name" value="Probable_transposase_24"/>
</dbReference>
<keyword evidence="1" id="KW-0175">Coiled coil</keyword>
<evidence type="ECO:0000259" key="4">
    <source>
        <dbReference type="Pfam" id="PF26133"/>
    </source>
</evidence>
<feature type="region of interest" description="Disordered" evidence="2">
    <location>
        <begin position="23"/>
        <end position="43"/>
    </location>
</feature>
<dbReference type="Pfam" id="PF26133">
    <property type="entry name" value="DUF8039"/>
    <property type="match status" value="2"/>
</dbReference>
<feature type="domain" description="Transposase Tnp1/En/Spm-like" evidence="3">
    <location>
        <begin position="418"/>
        <end position="481"/>
    </location>
</feature>
<feature type="region of interest" description="Disordered" evidence="2">
    <location>
        <begin position="598"/>
        <end position="662"/>
    </location>
</feature>
<dbReference type="Pfam" id="PF03017">
    <property type="entry name" value="Transposase_23"/>
    <property type="match status" value="1"/>
</dbReference>
<feature type="coiled-coil region" evidence="1">
    <location>
        <begin position="350"/>
        <end position="384"/>
    </location>
</feature>
<feature type="compositionally biased region" description="Polar residues" evidence="2">
    <location>
        <begin position="306"/>
        <end position="322"/>
    </location>
</feature>
<gene>
    <name evidence="5" type="primary">T26D3.7</name>
</gene>
<dbReference type="EMBL" id="AF262043">
    <property type="protein sequence ID" value="AAF88020.1"/>
    <property type="molecule type" value="Genomic_DNA"/>
</dbReference>
<feature type="compositionally biased region" description="Polar residues" evidence="2">
    <location>
        <begin position="598"/>
        <end position="614"/>
    </location>
</feature>
<feature type="compositionally biased region" description="Low complexity" evidence="2">
    <location>
        <begin position="615"/>
        <end position="627"/>
    </location>
</feature>
<evidence type="ECO:0000256" key="1">
    <source>
        <dbReference type="SAM" id="Coils"/>
    </source>
</evidence>
<evidence type="ECO:0000313" key="5">
    <source>
        <dbReference type="EMBL" id="AAF88020.1"/>
    </source>
</evidence>
<feature type="region of interest" description="Disordered" evidence="2">
    <location>
        <begin position="304"/>
        <end position="327"/>
    </location>
</feature>
<organism evidence="5">
    <name type="scientific">Arabidopsis thaliana</name>
    <name type="common">Mouse-ear cress</name>
    <dbReference type="NCBI Taxonomy" id="3702"/>
    <lineage>
        <taxon>Eukaryota</taxon>
        <taxon>Viridiplantae</taxon>
        <taxon>Streptophyta</taxon>
        <taxon>Embryophyta</taxon>
        <taxon>Tracheophyta</taxon>
        <taxon>Spermatophyta</taxon>
        <taxon>Magnoliopsida</taxon>
        <taxon>eudicotyledons</taxon>
        <taxon>Gunneridae</taxon>
        <taxon>Pentapetalae</taxon>
        <taxon>rosids</taxon>
        <taxon>malvids</taxon>
        <taxon>Brassicales</taxon>
        <taxon>Brassicaceae</taxon>
        <taxon>Camelineae</taxon>
        <taxon>Arabidopsis</taxon>
    </lineage>
</organism>
<dbReference type="AlphaFoldDB" id="Q9LKR5"/>
<feature type="compositionally biased region" description="Acidic residues" evidence="2">
    <location>
        <begin position="110"/>
        <end position="183"/>
    </location>
</feature>
<evidence type="ECO:0000259" key="3">
    <source>
        <dbReference type="Pfam" id="PF03017"/>
    </source>
</evidence>
<feature type="domain" description="DUF8039" evidence="4">
    <location>
        <begin position="514"/>
        <end position="592"/>
    </location>
</feature>
<proteinExistence type="predicted"/>
<reference key="1">
    <citation type="journal article" date="2000" name="Nature">
        <title>Sequence and analysis of chromosome 5 of the plant Arabidopsis thaliana.</title>
        <authorList>
            <consortium name="Kazusa DNA Research Institute"/>
            <consortium name="Cold Spring Harbor and Washington University in St Louis Sequencing Consortium"/>
            <consortium name="European Union Arabidopsis Genome Sequencing Consortium"/>
            <person name="Tabata S."/>
            <person name="Kaneko T."/>
            <person name="Nakamura Y."/>
            <person name="Kotani H."/>
            <person name="Kato T."/>
            <person name="Asamizu E."/>
            <person name="Miyajima N."/>
            <person name="Sasamoto S."/>
            <person name="Kimura T."/>
            <person name="Hosouchi T."/>
            <person name="Kawashima K."/>
            <person name="Kohara M."/>
            <person name="Matsumoto M."/>
            <person name="Matsuno A."/>
            <person name="Muraki A."/>
            <person name="Nakayama S."/>
            <person name="Nakazaki N."/>
            <person name="Naruo K."/>
            <person name="Okumura S."/>
            <person name="Shinpo S."/>
            <person name="Takeuchi C."/>
            <person name="Wada T."/>
            <person name="Watanabe A."/>
            <person name="Yamada M."/>
            <person name="Yasuda M."/>
            <person name="Sato S."/>
            <person name="de la Bastide M."/>
            <person name="Huang E."/>
            <person name="Spiegel L."/>
            <person name="Gnoj L."/>
            <person name="O'Shaughnessy A."/>
            <person name="Preston R."/>
            <person name="Habermann K."/>
            <person name="Murray J."/>
            <person name="Johnson D."/>
            <person name="Rohlfing T."/>
            <person name="Nelson J."/>
            <person name="Stoneking T."/>
            <person name="Pepin K."/>
            <person name="Spieth J."/>
            <person name="Sekhon M."/>
            <person name="Armstrong J."/>
            <person name="Becker M."/>
            <person name="Belter E."/>
            <person name="Cordum H."/>
            <person name="Cordes M."/>
            <person name="Courtney L."/>
            <person name="Courtney W."/>
            <person name="Dante M."/>
            <person name="Du H."/>
            <person name="Edwards J."/>
            <person name="Fryman J."/>
            <person name="Haakensen B."/>
            <person name="Lamar E."/>
            <person name="Latreille P."/>
            <person name="Leonard S."/>
            <person name="Meyer R."/>
            <person name="Mulvaney E."/>
            <person name="Ozersky P."/>
            <person name="Riley A."/>
            <person name="Strowmatt C."/>
            <person name="Wagner-McPherson C."/>
            <person name="Wollam A."/>
            <person name="Yoakum M."/>
            <person name="Bell M."/>
            <person name="Dedhia N."/>
            <person name="Parnell L."/>
            <person name="Shah R."/>
            <person name="Rodriguez M."/>
            <person name="See L.H."/>
            <person name="Vil D."/>
            <person name="Baker J."/>
            <person name="Kirchoff K."/>
            <person name="Toth K."/>
            <person name="King L."/>
            <person name="Bahret A."/>
            <person name="Miller B."/>
            <person name="Marra M."/>
            <person name="Martienssen R."/>
            <person name="McCombie W.R."/>
            <person name="Wilson R.K."/>
            <person name="Murphy G."/>
            <person name="Bancroft I."/>
            <person name="Volckaert G."/>
            <person name="Wambutt R."/>
            <person name="Dusterhoft A."/>
            <person name="Stiekema W."/>
            <person name="Pohl T."/>
            <person name="Entian K.D."/>
            <person name="Terryn N."/>
            <person name="Hartley N."/>
            <person name="Bent E."/>
            <person name="Johnson S."/>
            <person name="Langham S.A."/>
            <person name="McCullagh B."/>
            <person name="Robben J."/>
            <person name="Grymonprez B."/>
            <person name="Zimmermann W."/>
            <person name="Ramsperger U."/>
            <person name="Wedler H."/>
            <person name="Balke K."/>
            <person name="Wedler E."/>
            <person name="Peters S."/>
            <person name="van Staveren M."/>
            <person name="Dirkse W."/>
            <person name="Mooijman P."/>
            <person name="Lankhorst R.K."/>
            <person name="Weitzenegger T."/>
            <person name="Bothe G."/>
            <person name="Rose M."/>
            <person name="Hauf J."/>
            <person name="Berneiser S."/>
            <person name="Hempel S."/>
            <person name="Feldpausch M."/>
            <person name="Lamberth S."/>
            <person name="Villarroel R."/>
            <person name="Gielen J."/>
            <person name="Ardiles W."/>
            <person name="Bents O."/>
            <person name="Lemcke K."/>
            <person name="Kolesov G."/>
            <person name="Mayer K."/>
            <person name="Rudd S."/>
            <person name="Schoof H."/>
            <person name="Schueller C."/>
            <person name="Zaccaria P."/>
            <person name="Mewes H.W."/>
            <person name="Bevan M."/>
            <person name="Fransz P."/>
        </authorList>
    </citation>
    <scope>NUCLEOTIDE SEQUENCE [LARGE SCALE GENOMIC DNA]</scope>
    <source>
        <strain>cv. Columbia</strain>
    </source>
</reference>
<accession>Q9LKR5</accession>
<name>Q9LKR5_ARATH</name>
<dbReference type="Pfam" id="PF03004">
    <property type="entry name" value="Transposase_24"/>
    <property type="match status" value="1"/>
</dbReference>
<feature type="compositionally biased region" description="Polar residues" evidence="2">
    <location>
        <begin position="628"/>
        <end position="658"/>
    </location>
</feature>
<reference evidence="5" key="2">
    <citation type="submission" date="2000-05" db="EMBL/GenBank/DDBJ databases">
        <authorList>
            <person name="Wilson R."/>
        </authorList>
    </citation>
    <scope>NUCLEOTIDE SEQUENCE</scope>
</reference>
<sequence>MASQAKQVFFLREDDSSSWHVPMRGPSRRFREKESDDVTLDIGPLPTTVDIDVDLEVAENERSDCEGIYKKKRGRQPKKVAAKKCNDEVEYVGTIEPTAVEQTVVPAENIDGETEKEVEDIDGETEKEAEDINGETEKEADEDINGETENEAEDINGETENEVEVQAAEEPEGELELSGDEDAVQPKTKRQRGPTRMKDIAKDPNARVRVEYTMMGEPIGKGSFKLASYAGALVREHVPITIDRWTKIGEEIRTLLWKSVQKTGSADPTEVTRLKVWVKSRTKKDGTPVNTNAAEKIKKAVEIVSSGPQSNGTNEAKDSLSQLLGPDNPGRLRAMGRNMNKTKLACFQVKSKCMAEMQQKQDQLQQKVNELQEVIDKIKNHVNTCLLIHKANQSRQSAEVGETSAARSVNQGSQPKCILMDWAGTDATVAEGCIISSDPDEIVNGSRLGPTDVKVLIDTAIVPEAYLWRPAVNMEIMEKAVGQMIAWPVAMCVSLEEKLNPEDIAQGPRPTYGNKCKLLDLSSNDVIVAEGRWQTKDQSALVNGLPLGPVAVKVFVDVILQPETFIWRPTMDVTYLEDCLQSFVAWPAHKVSYENTTDSAVQKTPLQSSQSTYPTASASKGKSAATSQQNGATEKSLGEKQQNGATKGKSGHNSSIQVSAAKGSESAGTIAKSLGEKQPTVVPKSLVKKTQLASQTPLRRSPKCKLMDMSGKKRVVGAGRVHSIDPDQKVHHVCLGENAARVWVDVVNVDDSAVWRPSDEIEYMRDSLGSSIVWPKDKLVTY</sequence>
<dbReference type="InterPro" id="IPR058352">
    <property type="entry name" value="DUF8039"/>
</dbReference>